<protein>
    <submittedName>
        <fullName evidence="2">Uncharacterized protein</fullName>
    </submittedName>
</protein>
<name>A0ABP6URF2_9MICO</name>
<sequence length="100" mass="10779">MSTAGNLLADRRYTTLGLAANLSGLGRVFQETIGVRAGDHRRGDLAQPLLGVLNAAIRDSHRRNDRARSEITTALDARRYFRTAPPNSGDSPEPPGPPCI</sequence>
<accession>A0ABP6URF2</accession>
<gene>
    <name evidence="2" type="ORF">GCM10022262_41530</name>
</gene>
<evidence type="ECO:0000313" key="2">
    <source>
        <dbReference type="EMBL" id="GAA3513384.1"/>
    </source>
</evidence>
<dbReference type="Proteomes" id="UP001499841">
    <property type="component" value="Unassembled WGS sequence"/>
</dbReference>
<reference evidence="3" key="1">
    <citation type="journal article" date="2019" name="Int. J. Syst. Evol. Microbiol.">
        <title>The Global Catalogue of Microorganisms (GCM) 10K type strain sequencing project: providing services to taxonomists for standard genome sequencing and annotation.</title>
        <authorList>
            <consortium name="The Broad Institute Genomics Platform"/>
            <consortium name="The Broad Institute Genome Sequencing Center for Infectious Disease"/>
            <person name="Wu L."/>
            <person name="Ma J."/>
        </authorList>
    </citation>
    <scope>NUCLEOTIDE SEQUENCE [LARGE SCALE GENOMIC DNA]</scope>
    <source>
        <strain evidence="3">JCM 17459</strain>
    </source>
</reference>
<dbReference type="EMBL" id="BAABBA010000044">
    <property type="protein sequence ID" value="GAA3513384.1"/>
    <property type="molecule type" value="Genomic_DNA"/>
</dbReference>
<evidence type="ECO:0000313" key="3">
    <source>
        <dbReference type="Proteomes" id="UP001499841"/>
    </source>
</evidence>
<proteinExistence type="predicted"/>
<organism evidence="2 3">
    <name type="scientific">Georgenia daeguensis</name>
    <dbReference type="NCBI Taxonomy" id="908355"/>
    <lineage>
        <taxon>Bacteria</taxon>
        <taxon>Bacillati</taxon>
        <taxon>Actinomycetota</taxon>
        <taxon>Actinomycetes</taxon>
        <taxon>Micrococcales</taxon>
        <taxon>Bogoriellaceae</taxon>
        <taxon>Georgenia</taxon>
    </lineage>
</organism>
<evidence type="ECO:0000256" key="1">
    <source>
        <dbReference type="SAM" id="MobiDB-lite"/>
    </source>
</evidence>
<feature type="region of interest" description="Disordered" evidence="1">
    <location>
        <begin position="77"/>
        <end position="100"/>
    </location>
</feature>
<keyword evidence="3" id="KW-1185">Reference proteome</keyword>
<comment type="caution">
    <text evidence="2">The sequence shown here is derived from an EMBL/GenBank/DDBJ whole genome shotgun (WGS) entry which is preliminary data.</text>
</comment>